<proteinExistence type="inferred from homology"/>
<dbReference type="Pfam" id="PF13365">
    <property type="entry name" value="Trypsin_2"/>
    <property type="match status" value="1"/>
</dbReference>
<dbReference type="RefSeq" id="WP_021294976.1">
    <property type="nucleotide sequence ID" value="NZ_AURB01000026.1"/>
</dbReference>
<dbReference type="InterPro" id="IPR043504">
    <property type="entry name" value="Peptidase_S1_PA_chymotrypsin"/>
</dbReference>
<feature type="compositionally biased region" description="Gly residues" evidence="5">
    <location>
        <begin position="405"/>
        <end position="422"/>
    </location>
</feature>
<dbReference type="AlphaFoldDB" id="T0CK23"/>
<dbReference type="SUPFAM" id="SSF50494">
    <property type="entry name" value="Trypsin-like serine proteases"/>
    <property type="match status" value="1"/>
</dbReference>
<reference evidence="8" key="1">
    <citation type="journal article" date="2022" name="G3 (Bethesda)">
        <title>Unveiling the complete genome sequence of Alicyclobacillus acidoterrestris DSM 3922T, a taint-producing strain.</title>
        <authorList>
            <person name="Leonardo I.C."/>
            <person name="Barreto Crespo M.T."/>
            <person name="Gaspar F.B."/>
        </authorList>
    </citation>
    <scope>NUCLEOTIDE SEQUENCE [LARGE SCALE GENOMIC DNA]</scope>
    <source>
        <strain evidence="8">DSM 3922</strain>
    </source>
</reference>
<dbReference type="Gene3D" id="2.30.42.10">
    <property type="match status" value="1"/>
</dbReference>
<dbReference type="EMBL" id="CP080467">
    <property type="protein sequence ID" value="UNO48866.1"/>
    <property type="molecule type" value="Genomic_DNA"/>
</dbReference>
<dbReference type="InterPro" id="IPR036034">
    <property type="entry name" value="PDZ_sf"/>
</dbReference>
<evidence type="ECO:0000313" key="7">
    <source>
        <dbReference type="EMBL" id="UNO48866.1"/>
    </source>
</evidence>
<dbReference type="Gene3D" id="2.40.10.10">
    <property type="entry name" value="Trypsin-like serine proteases"/>
    <property type="match status" value="2"/>
</dbReference>
<keyword evidence="6" id="KW-0472">Membrane</keyword>
<dbReference type="InterPro" id="IPR001478">
    <property type="entry name" value="PDZ"/>
</dbReference>
<evidence type="ECO:0000256" key="3">
    <source>
        <dbReference type="ARBA" id="ARBA00022801"/>
    </source>
</evidence>
<evidence type="ECO:0000256" key="6">
    <source>
        <dbReference type="SAM" id="Phobius"/>
    </source>
</evidence>
<accession>T0CK23</accession>
<dbReference type="Proteomes" id="UP000829401">
    <property type="component" value="Chromosome"/>
</dbReference>
<keyword evidence="4" id="KW-0720">Serine protease</keyword>
<evidence type="ECO:0000256" key="5">
    <source>
        <dbReference type="SAM" id="MobiDB-lite"/>
    </source>
</evidence>
<feature type="transmembrane region" description="Helical" evidence="6">
    <location>
        <begin position="20"/>
        <end position="43"/>
    </location>
</feature>
<protein>
    <submittedName>
        <fullName evidence="7">Trypsin-like peptidase domain-containing protein</fullName>
    </submittedName>
</protein>
<dbReference type="PRINTS" id="PR00834">
    <property type="entry name" value="PROTEASES2C"/>
</dbReference>
<dbReference type="SMART" id="SM00228">
    <property type="entry name" value="PDZ"/>
    <property type="match status" value="1"/>
</dbReference>
<keyword evidence="3" id="KW-0378">Hydrolase</keyword>
<dbReference type="KEGG" id="aaco:K1I37_19965"/>
<name>T0CK23_ALIAG</name>
<keyword evidence="6" id="KW-0812">Transmembrane</keyword>
<dbReference type="PROSITE" id="PS50106">
    <property type="entry name" value="PDZ"/>
    <property type="match status" value="1"/>
</dbReference>
<evidence type="ECO:0000256" key="2">
    <source>
        <dbReference type="ARBA" id="ARBA00022670"/>
    </source>
</evidence>
<dbReference type="OrthoDB" id="9758917at2"/>
<evidence type="ECO:0000256" key="1">
    <source>
        <dbReference type="ARBA" id="ARBA00010541"/>
    </source>
</evidence>
<dbReference type="InterPro" id="IPR051201">
    <property type="entry name" value="Chloro_Bact_Ser_Proteases"/>
</dbReference>
<dbReference type="GO" id="GO:0004252">
    <property type="term" value="F:serine-type endopeptidase activity"/>
    <property type="evidence" value="ECO:0007669"/>
    <property type="project" value="InterPro"/>
</dbReference>
<comment type="similarity">
    <text evidence="1">Belongs to the peptidase S1C family.</text>
</comment>
<dbReference type="InterPro" id="IPR009003">
    <property type="entry name" value="Peptidase_S1_PA"/>
</dbReference>
<dbReference type="InterPro" id="IPR001940">
    <property type="entry name" value="Peptidase_S1C"/>
</dbReference>
<feature type="region of interest" description="Disordered" evidence="5">
    <location>
        <begin position="387"/>
        <end position="436"/>
    </location>
</feature>
<gene>
    <name evidence="7" type="ORF">K1I37_19965</name>
</gene>
<accession>A0A9E6ZL13</accession>
<dbReference type="GO" id="GO:0006508">
    <property type="term" value="P:proteolysis"/>
    <property type="evidence" value="ECO:0007669"/>
    <property type="project" value="UniProtKB-KW"/>
</dbReference>
<keyword evidence="8" id="KW-1185">Reference proteome</keyword>
<dbReference type="PANTHER" id="PTHR43343:SF3">
    <property type="entry name" value="PROTEASE DO-LIKE 8, CHLOROPLASTIC"/>
    <property type="match status" value="1"/>
</dbReference>
<sequence>MGYYRSKPSENIAKRETWKWAATVVLSALIGAGATLAVTPLVAEHNGGVNTTGGSATTTTPVAQSVNVNVNSDITKVVKQVEPDVVAVVNYTTTSDFFNQQSQTQESDIGSGVYFYKNGNNAYIVTNNHVVEGGTKVDIVLQSNKRVQATVVGTDPYTDLAVLKVPVSNFQSVQPIQFANSDNIQVGEPAIAIGTPMGLDFADTVTSGIVSGSQRTMPVEEPTSEQTLDYQSVIQTDAAINPGNSGGPLLNASGQMIGINSSKIVEQDFEGMGFAIPSNEVRQITSEIIQTGHAVHPSIGIEGYDMSEIPEGYANVPVNYGVYVSSVTSANAKNAGLKAGDVIIAINGTEVQGIADLRTALFKLQPGQTVKVTVYRGDTKKTLDVKVGQQQSINDTGNSSDSSSGQGGGVPNSYGSGSGSGDDGQDPLDPFSGFGD</sequence>
<dbReference type="eggNOG" id="COG0265">
    <property type="taxonomic scope" value="Bacteria"/>
</dbReference>
<keyword evidence="6" id="KW-1133">Transmembrane helix</keyword>
<keyword evidence="2" id="KW-0645">Protease</keyword>
<dbReference type="STRING" id="1356854.N007_19115"/>
<dbReference type="SUPFAM" id="SSF50156">
    <property type="entry name" value="PDZ domain-like"/>
    <property type="match status" value="1"/>
</dbReference>
<dbReference type="PANTHER" id="PTHR43343">
    <property type="entry name" value="PEPTIDASE S12"/>
    <property type="match status" value="1"/>
</dbReference>
<evidence type="ECO:0000256" key="4">
    <source>
        <dbReference type="ARBA" id="ARBA00022825"/>
    </source>
</evidence>
<evidence type="ECO:0000313" key="8">
    <source>
        <dbReference type="Proteomes" id="UP000829401"/>
    </source>
</evidence>
<dbReference type="Pfam" id="PF13180">
    <property type="entry name" value="PDZ_2"/>
    <property type="match status" value="1"/>
</dbReference>
<organism evidence="7 8">
    <name type="scientific">Alicyclobacillus acidoterrestris (strain ATCC 49025 / DSM 3922 / CIP 106132 / NCIMB 13137 / GD3B)</name>
    <dbReference type="NCBI Taxonomy" id="1356854"/>
    <lineage>
        <taxon>Bacteria</taxon>
        <taxon>Bacillati</taxon>
        <taxon>Bacillota</taxon>
        <taxon>Bacilli</taxon>
        <taxon>Bacillales</taxon>
        <taxon>Alicyclobacillaceae</taxon>
        <taxon>Alicyclobacillus</taxon>
    </lineage>
</organism>